<keyword evidence="6" id="KW-0862">Zinc</keyword>
<evidence type="ECO:0000256" key="9">
    <source>
        <dbReference type="ARBA" id="ARBA00023315"/>
    </source>
</evidence>
<organism evidence="13 14">
    <name type="scientific">Triparma columacea</name>
    <dbReference type="NCBI Taxonomy" id="722753"/>
    <lineage>
        <taxon>Eukaryota</taxon>
        <taxon>Sar</taxon>
        <taxon>Stramenopiles</taxon>
        <taxon>Ochrophyta</taxon>
        <taxon>Bolidophyceae</taxon>
        <taxon>Parmales</taxon>
        <taxon>Triparmaceae</taxon>
        <taxon>Triparma</taxon>
    </lineage>
</organism>
<evidence type="ECO:0000259" key="12">
    <source>
        <dbReference type="Pfam" id="PF13880"/>
    </source>
</evidence>
<evidence type="ECO:0008006" key="15">
    <source>
        <dbReference type="Google" id="ProtNLM"/>
    </source>
</evidence>
<dbReference type="PANTHER" id="PTHR45884:SF2">
    <property type="entry name" value="N-ACETYLTRANSFERASE ECO"/>
    <property type="match status" value="1"/>
</dbReference>
<comment type="similarity">
    <text evidence="2">Belongs to the acetyltransferase family. ECO subfamily.</text>
</comment>
<dbReference type="InterPro" id="IPR028009">
    <property type="entry name" value="ESCO_Acetyltransf_dom"/>
</dbReference>
<dbReference type="GO" id="GO:0008270">
    <property type="term" value="F:zinc ion binding"/>
    <property type="evidence" value="ECO:0007669"/>
    <property type="project" value="UniProtKB-KW"/>
</dbReference>
<keyword evidence="4" id="KW-0479">Metal-binding</keyword>
<evidence type="ECO:0000256" key="3">
    <source>
        <dbReference type="ARBA" id="ARBA00022679"/>
    </source>
</evidence>
<proteinExistence type="inferred from homology"/>
<accession>A0A9W7LAK3</accession>
<evidence type="ECO:0000256" key="1">
    <source>
        <dbReference type="ARBA" id="ARBA00004123"/>
    </source>
</evidence>
<dbReference type="InterPro" id="IPR028005">
    <property type="entry name" value="AcTrfase_ESCO_Znf_dom"/>
</dbReference>
<protein>
    <recommendedName>
        <fullName evidence="15">N-acetyltransferase ECO1</fullName>
    </recommendedName>
</protein>
<evidence type="ECO:0000259" key="11">
    <source>
        <dbReference type="Pfam" id="PF13878"/>
    </source>
</evidence>
<feature type="compositionally biased region" description="Polar residues" evidence="10">
    <location>
        <begin position="73"/>
        <end position="85"/>
    </location>
</feature>
<evidence type="ECO:0000256" key="7">
    <source>
        <dbReference type="ARBA" id="ARBA00023242"/>
    </source>
</evidence>
<evidence type="ECO:0000256" key="4">
    <source>
        <dbReference type="ARBA" id="ARBA00022723"/>
    </source>
</evidence>
<feature type="region of interest" description="Disordered" evidence="10">
    <location>
        <begin position="1"/>
        <end position="85"/>
    </location>
</feature>
<dbReference type="Proteomes" id="UP001165065">
    <property type="component" value="Unassembled WGS sequence"/>
</dbReference>
<keyword evidence="7" id="KW-0539">Nucleus</keyword>
<feature type="domain" description="N-acetyltransferase ESCO acetyl-transferase" evidence="12">
    <location>
        <begin position="258"/>
        <end position="326"/>
    </location>
</feature>
<evidence type="ECO:0000256" key="2">
    <source>
        <dbReference type="ARBA" id="ARBA00005816"/>
    </source>
</evidence>
<evidence type="ECO:0000256" key="6">
    <source>
        <dbReference type="ARBA" id="ARBA00022833"/>
    </source>
</evidence>
<sequence>MTSTRTLKDTKSTPDTTPHNAITPITRPSAASTNTATSKNTSKKNKTISSFFTSVQKPVNIKKLPPKPPHNPSLASNLTAPSAPPATTNKTQYYLDFGQKGFNESIKCPICETLYQPSIKSESDNHKKACSSFTLGVPFHTPKKHREILKDLKSPPSSSRSPPPNAYLGPSDHILFRFATLNSRLRSIKTIVDKEMGFAEDEPPKNIVYHVAVSPLNGRAVGLVTTHPLDRAYALLPSSSPSSPSSSSLLLRSRDPSPVKVGVHQMWVHSKSRGLGICTSLIDRARETTIYGEVVGRGEVAFSSPTGDGVKMANKYKKEGGEVYVYDC</sequence>
<feature type="compositionally biased region" description="Basic and acidic residues" evidence="10">
    <location>
        <begin position="1"/>
        <end position="12"/>
    </location>
</feature>
<name>A0A9W7LAK3_9STRA</name>
<keyword evidence="14" id="KW-1185">Reference proteome</keyword>
<dbReference type="Pfam" id="PF13880">
    <property type="entry name" value="Acetyltransf_13"/>
    <property type="match status" value="1"/>
</dbReference>
<evidence type="ECO:0000313" key="13">
    <source>
        <dbReference type="EMBL" id="GMI41933.1"/>
    </source>
</evidence>
<evidence type="ECO:0000256" key="8">
    <source>
        <dbReference type="ARBA" id="ARBA00023306"/>
    </source>
</evidence>
<dbReference type="EMBL" id="BRYA01000162">
    <property type="protein sequence ID" value="GMI41933.1"/>
    <property type="molecule type" value="Genomic_DNA"/>
</dbReference>
<keyword evidence="5" id="KW-0863">Zinc-finger</keyword>
<evidence type="ECO:0000256" key="10">
    <source>
        <dbReference type="SAM" id="MobiDB-lite"/>
    </source>
</evidence>
<dbReference type="OrthoDB" id="428854at2759"/>
<reference evidence="14" key="1">
    <citation type="journal article" date="2023" name="Commun. Biol.">
        <title>Genome analysis of Parmales, the sister group of diatoms, reveals the evolutionary specialization of diatoms from phago-mixotrophs to photoautotrophs.</title>
        <authorList>
            <person name="Ban H."/>
            <person name="Sato S."/>
            <person name="Yoshikawa S."/>
            <person name="Yamada K."/>
            <person name="Nakamura Y."/>
            <person name="Ichinomiya M."/>
            <person name="Sato N."/>
            <person name="Blanc-Mathieu R."/>
            <person name="Endo H."/>
            <person name="Kuwata A."/>
            <person name="Ogata H."/>
        </authorList>
    </citation>
    <scope>NUCLEOTIDE SEQUENCE [LARGE SCALE GENOMIC DNA]</scope>
</reference>
<dbReference type="GO" id="GO:0005634">
    <property type="term" value="C:nucleus"/>
    <property type="evidence" value="ECO:0007669"/>
    <property type="project" value="UniProtKB-SubCell"/>
</dbReference>
<dbReference type="PANTHER" id="PTHR45884">
    <property type="entry name" value="N-ACETYLTRANSFERASE ECO"/>
    <property type="match status" value="1"/>
</dbReference>
<feature type="domain" description="N-acetyltransferase ESCO zinc-finger" evidence="11">
    <location>
        <begin position="92"/>
        <end position="131"/>
    </location>
</feature>
<comment type="caution">
    <text evidence="13">The sequence shown here is derived from an EMBL/GenBank/DDBJ whole genome shotgun (WGS) entry which is preliminary data.</text>
</comment>
<evidence type="ECO:0000313" key="14">
    <source>
        <dbReference type="Proteomes" id="UP001165065"/>
    </source>
</evidence>
<comment type="subcellular location">
    <subcellularLocation>
        <location evidence="1">Nucleus</location>
    </subcellularLocation>
</comment>
<gene>
    <name evidence="13" type="ORF">TrCOL_g13749</name>
</gene>
<dbReference type="GO" id="GO:0007064">
    <property type="term" value="P:mitotic sister chromatid cohesion"/>
    <property type="evidence" value="ECO:0007669"/>
    <property type="project" value="TreeGrafter"/>
</dbReference>
<keyword evidence="3" id="KW-0808">Transferase</keyword>
<evidence type="ECO:0000256" key="5">
    <source>
        <dbReference type="ARBA" id="ARBA00022771"/>
    </source>
</evidence>
<dbReference type="AlphaFoldDB" id="A0A9W7LAK3"/>
<dbReference type="Pfam" id="PF13878">
    <property type="entry name" value="zf-C2H2_3"/>
    <property type="match status" value="1"/>
</dbReference>
<dbReference type="GO" id="GO:0061733">
    <property type="term" value="F:protein-lysine-acetyltransferase activity"/>
    <property type="evidence" value="ECO:0007669"/>
    <property type="project" value="TreeGrafter"/>
</dbReference>
<keyword evidence="8" id="KW-0131">Cell cycle</keyword>
<dbReference type="GO" id="GO:0000785">
    <property type="term" value="C:chromatin"/>
    <property type="evidence" value="ECO:0007669"/>
    <property type="project" value="TreeGrafter"/>
</dbReference>
<feature type="compositionally biased region" description="Low complexity" evidence="10">
    <location>
        <begin position="29"/>
        <end position="40"/>
    </location>
</feature>
<keyword evidence="9" id="KW-0012">Acyltransferase</keyword>